<gene>
    <name evidence="1" type="ORF">LY79DRAFT_86515</name>
</gene>
<organism evidence="1 2">
    <name type="scientific">Colletotrichum navitas</name>
    <dbReference type="NCBI Taxonomy" id="681940"/>
    <lineage>
        <taxon>Eukaryota</taxon>
        <taxon>Fungi</taxon>
        <taxon>Dikarya</taxon>
        <taxon>Ascomycota</taxon>
        <taxon>Pezizomycotina</taxon>
        <taxon>Sordariomycetes</taxon>
        <taxon>Hypocreomycetidae</taxon>
        <taxon>Glomerellales</taxon>
        <taxon>Glomerellaceae</taxon>
        <taxon>Colletotrichum</taxon>
        <taxon>Colletotrichum graminicola species complex</taxon>
    </lineage>
</organism>
<sequence>MKTVFKYFSLGMPLTTRTSGGQVESSLPTASANIQSKVKREGGPLVLKTAASDLTVRRTELTYIYYWIPFAHWSSRLICDDEPQRKEATITVALENTNSECLLTILLRLIWDFAEDSRKPCTLQRNYSSYEPFQGGRPVHQREKSRRLSVVLFRSENTIWK</sequence>
<comment type="caution">
    <text evidence="1">The sequence shown here is derived from an EMBL/GenBank/DDBJ whole genome shotgun (WGS) entry which is preliminary data.</text>
</comment>
<dbReference type="GeneID" id="85449412"/>
<name>A0AAD8PL16_9PEZI</name>
<accession>A0AAD8PL16</accession>
<keyword evidence="2" id="KW-1185">Reference proteome</keyword>
<dbReference type="AlphaFoldDB" id="A0AAD8PL16"/>
<proteinExistence type="predicted"/>
<dbReference type="RefSeq" id="XP_060407696.1">
    <property type="nucleotide sequence ID" value="XM_060565172.1"/>
</dbReference>
<evidence type="ECO:0000313" key="2">
    <source>
        <dbReference type="Proteomes" id="UP001230504"/>
    </source>
</evidence>
<dbReference type="EMBL" id="JAHLJV010000134">
    <property type="protein sequence ID" value="KAK1569455.1"/>
    <property type="molecule type" value="Genomic_DNA"/>
</dbReference>
<reference evidence="1" key="1">
    <citation type="submission" date="2021-06" db="EMBL/GenBank/DDBJ databases">
        <title>Comparative genomics, transcriptomics and evolutionary studies reveal genomic signatures of adaptation to plant cell wall in hemibiotrophic fungi.</title>
        <authorList>
            <consortium name="DOE Joint Genome Institute"/>
            <person name="Baroncelli R."/>
            <person name="Diaz J.F."/>
            <person name="Benocci T."/>
            <person name="Peng M."/>
            <person name="Battaglia E."/>
            <person name="Haridas S."/>
            <person name="Andreopoulos W."/>
            <person name="Labutti K."/>
            <person name="Pangilinan J."/>
            <person name="Floch G.L."/>
            <person name="Makela M.R."/>
            <person name="Henrissat B."/>
            <person name="Grigoriev I.V."/>
            <person name="Crouch J.A."/>
            <person name="De Vries R.P."/>
            <person name="Sukno S.A."/>
            <person name="Thon M.R."/>
        </authorList>
    </citation>
    <scope>NUCLEOTIDE SEQUENCE</scope>
    <source>
        <strain evidence="1">CBS 125086</strain>
    </source>
</reference>
<dbReference type="Proteomes" id="UP001230504">
    <property type="component" value="Unassembled WGS sequence"/>
</dbReference>
<evidence type="ECO:0000313" key="1">
    <source>
        <dbReference type="EMBL" id="KAK1569455.1"/>
    </source>
</evidence>
<protein>
    <submittedName>
        <fullName evidence="1">Uncharacterized protein</fullName>
    </submittedName>
</protein>